<proteinExistence type="predicted"/>
<organism evidence="2 3">
    <name type="scientific">Paeniglutamicibacter cryotolerans</name>
    <dbReference type="NCBI Taxonomy" id="670079"/>
    <lineage>
        <taxon>Bacteria</taxon>
        <taxon>Bacillati</taxon>
        <taxon>Actinomycetota</taxon>
        <taxon>Actinomycetes</taxon>
        <taxon>Micrococcales</taxon>
        <taxon>Micrococcaceae</taxon>
        <taxon>Paeniglutamicibacter</taxon>
    </lineage>
</organism>
<evidence type="ECO:0000313" key="3">
    <source>
        <dbReference type="Proteomes" id="UP000523000"/>
    </source>
</evidence>
<accession>A0A839QJZ6</accession>
<dbReference type="InterPro" id="IPR036701">
    <property type="entry name" value="RraB-like_sf"/>
</dbReference>
<dbReference type="RefSeq" id="WP_183510194.1">
    <property type="nucleotide sequence ID" value="NZ_BAABGK010000013.1"/>
</dbReference>
<name>A0A839QJZ6_9MICC</name>
<feature type="domain" description="Regulator of ribonuclease activity B" evidence="1">
    <location>
        <begin position="21"/>
        <end position="110"/>
    </location>
</feature>
<reference evidence="2 3" key="1">
    <citation type="submission" date="2020-08" db="EMBL/GenBank/DDBJ databases">
        <title>Sequencing the genomes of 1000 actinobacteria strains.</title>
        <authorList>
            <person name="Klenk H.-P."/>
        </authorList>
    </citation>
    <scope>NUCLEOTIDE SEQUENCE [LARGE SCALE GENOMIC DNA]</scope>
    <source>
        <strain evidence="2 3">DSM 22826</strain>
    </source>
</reference>
<comment type="caution">
    <text evidence="2">The sequence shown here is derived from an EMBL/GenBank/DDBJ whole genome shotgun (WGS) entry which is preliminary data.</text>
</comment>
<evidence type="ECO:0000259" key="1">
    <source>
        <dbReference type="Pfam" id="PF06877"/>
    </source>
</evidence>
<dbReference type="Pfam" id="PF06877">
    <property type="entry name" value="RraB"/>
    <property type="match status" value="1"/>
</dbReference>
<dbReference type="SUPFAM" id="SSF89946">
    <property type="entry name" value="Hypothetical protein VC0424"/>
    <property type="match status" value="1"/>
</dbReference>
<dbReference type="AlphaFoldDB" id="A0A839QJZ6"/>
<dbReference type="EMBL" id="JACHVS010000001">
    <property type="protein sequence ID" value="MBB2994865.1"/>
    <property type="molecule type" value="Genomic_DNA"/>
</dbReference>
<keyword evidence="3" id="KW-1185">Reference proteome</keyword>
<dbReference type="Proteomes" id="UP000523000">
    <property type="component" value="Unassembled WGS sequence"/>
</dbReference>
<evidence type="ECO:0000313" key="2">
    <source>
        <dbReference type="EMBL" id="MBB2994865.1"/>
    </source>
</evidence>
<dbReference type="Gene3D" id="3.30.70.970">
    <property type="entry name" value="RraB-like"/>
    <property type="match status" value="1"/>
</dbReference>
<protein>
    <submittedName>
        <fullName evidence="2">Regulator of RNase E activity RraB</fullName>
    </submittedName>
</protein>
<dbReference type="InterPro" id="IPR009671">
    <property type="entry name" value="RraB_dom"/>
</dbReference>
<gene>
    <name evidence="2" type="ORF">E9229_001056</name>
</gene>
<sequence length="136" mass="14924">MDADKAAELKEQLKRMRRSLASRLDQGDQLEVPREVEHFVLFGSREAVAEATARLRHAGWDVEVTEDGGGRGSTMRAYREEAVDAGTAEHSVRTVFAIATEAGGSYDGYGARIVFADNGERPGFLRRILGQEGEGR</sequence>